<dbReference type="InterPro" id="IPR002110">
    <property type="entry name" value="Ankyrin_rpt"/>
</dbReference>
<evidence type="ECO:0000313" key="5">
    <source>
        <dbReference type="EMBL" id="PSC75489.1"/>
    </source>
</evidence>
<name>A0A2P6VN32_9CHLO</name>
<accession>A0A2P6VN32</accession>
<keyword evidence="1" id="KW-0677">Repeat</keyword>
<gene>
    <name evidence="5" type="ORF">C2E20_1648</name>
</gene>
<dbReference type="Proteomes" id="UP000239649">
    <property type="component" value="Unassembled WGS sequence"/>
</dbReference>
<dbReference type="STRING" id="554055.A0A2P6VN32"/>
<organism evidence="5 6">
    <name type="scientific">Micractinium conductrix</name>
    <dbReference type="NCBI Taxonomy" id="554055"/>
    <lineage>
        <taxon>Eukaryota</taxon>
        <taxon>Viridiplantae</taxon>
        <taxon>Chlorophyta</taxon>
        <taxon>core chlorophytes</taxon>
        <taxon>Trebouxiophyceae</taxon>
        <taxon>Chlorellales</taxon>
        <taxon>Chlorellaceae</taxon>
        <taxon>Chlorella clade</taxon>
        <taxon>Micractinium</taxon>
    </lineage>
</organism>
<comment type="caution">
    <text evidence="5">The sequence shown here is derived from an EMBL/GenBank/DDBJ whole genome shotgun (WGS) entry which is preliminary data.</text>
</comment>
<evidence type="ECO:0000256" key="3">
    <source>
        <dbReference type="PROSITE-ProRule" id="PRU00023"/>
    </source>
</evidence>
<evidence type="ECO:0000313" key="6">
    <source>
        <dbReference type="Proteomes" id="UP000239649"/>
    </source>
</evidence>
<keyword evidence="2 3" id="KW-0040">ANK repeat</keyword>
<feature type="compositionally biased region" description="Basic and acidic residues" evidence="4">
    <location>
        <begin position="348"/>
        <end position="357"/>
    </location>
</feature>
<dbReference type="PANTHER" id="PTHR24189:SF71">
    <property type="entry name" value="ANKYRIN REPEAT DOMAIN 39"/>
    <property type="match status" value="1"/>
</dbReference>
<dbReference type="EMBL" id="LHPF02000002">
    <property type="protein sequence ID" value="PSC75489.1"/>
    <property type="molecule type" value="Genomic_DNA"/>
</dbReference>
<dbReference type="GO" id="GO:0005634">
    <property type="term" value="C:nucleus"/>
    <property type="evidence" value="ECO:0007669"/>
    <property type="project" value="TreeGrafter"/>
</dbReference>
<dbReference type="Pfam" id="PF12796">
    <property type="entry name" value="Ank_2"/>
    <property type="match status" value="1"/>
</dbReference>
<feature type="repeat" description="ANK" evidence="3">
    <location>
        <begin position="135"/>
        <end position="166"/>
    </location>
</feature>
<dbReference type="InterPro" id="IPR050745">
    <property type="entry name" value="Multifunctional_regulatory"/>
</dbReference>
<evidence type="ECO:0000256" key="4">
    <source>
        <dbReference type="SAM" id="MobiDB-lite"/>
    </source>
</evidence>
<dbReference type="AlphaFoldDB" id="A0A2P6VN32"/>
<dbReference type="SUPFAM" id="SSF48403">
    <property type="entry name" value="Ankyrin repeat"/>
    <property type="match status" value="1"/>
</dbReference>
<dbReference type="PROSITE" id="PS50088">
    <property type="entry name" value="ANK_REPEAT"/>
    <property type="match status" value="1"/>
</dbReference>
<evidence type="ECO:0000256" key="2">
    <source>
        <dbReference type="ARBA" id="ARBA00023043"/>
    </source>
</evidence>
<dbReference type="PANTHER" id="PTHR24189">
    <property type="entry name" value="MYOTROPHIN"/>
    <property type="match status" value="1"/>
</dbReference>
<feature type="region of interest" description="Disordered" evidence="4">
    <location>
        <begin position="348"/>
        <end position="373"/>
    </location>
</feature>
<dbReference type="Gene3D" id="1.25.40.20">
    <property type="entry name" value="Ankyrin repeat-containing domain"/>
    <property type="match status" value="3"/>
</dbReference>
<dbReference type="InterPro" id="IPR036770">
    <property type="entry name" value="Ankyrin_rpt-contain_sf"/>
</dbReference>
<reference evidence="5 6" key="1">
    <citation type="journal article" date="2018" name="Plant J.">
        <title>Genome sequences of Chlorella sorokiniana UTEX 1602 and Micractinium conductrix SAG 241.80: implications to maltose excretion by a green alga.</title>
        <authorList>
            <person name="Arriola M.B."/>
            <person name="Velmurugan N."/>
            <person name="Zhang Y."/>
            <person name="Plunkett M.H."/>
            <person name="Hondzo H."/>
            <person name="Barney B.M."/>
        </authorList>
    </citation>
    <scope>NUCLEOTIDE SEQUENCE [LARGE SCALE GENOMIC DNA]</scope>
    <source>
        <strain evidence="5 6">SAG 241.80</strain>
    </source>
</reference>
<sequence length="373" mass="39920">MGEPDALYRAVERMDVGTVRALCAAGGDTLRRLLRHRDSVGATALHVAVLTSSSSGPPRKREEQQAALEVVAALLDALERLDGAAEHVAAANAKGSTALHLVALVWVLWSELREELAKRLLALAAATDIDARAWHGQTALHFAADSRSPFAALLVKNGADVNAKDSDGALPLLLAADSAHAELAGLLLHDERTVVSERTLWWAVNGVKNDKSHLALQRRAEVLRLLISSPRIDPRAVNARGRAFLFDCVGWALCQSTSCRDLLRSTAQQAGARGVSVNHQDSEGNTVLHCLAEASCKRRDCEVASHAAYWVGLGVDASIRNSAGQLPSELVADATGCDWTWRALRHAEHRGSAEKPWHPIGGASRSGCRRGCG</sequence>
<dbReference type="SMART" id="SM00248">
    <property type="entry name" value="ANK"/>
    <property type="match status" value="5"/>
</dbReference>
<evidence type="ECO:0000256" key="1">
    <source>
        <dbReference type="ARBA" id="ARBA00022737"/>
    </source>
</evidence>
<dbReference type="OrthoDB" id="284480at2759"/>
<dbReference type="GO" id="GO:0005737">
    <property type="term" value="C:cytoplasm"/>
    <property type="evidence" value="ECO:0007669"/>
    <property type="project" value="TreeGrafter"/>
</dbReference>
<proteinExistence type="predicted"/>
<keyword evidence="6" id="KW-1185">Reference proteome</keyword>
<protein>
    <submittedName>
        <fullName evidence="5">Ankyrin repeat</fullName>
    </submittedName>
</protein>